<reference evidence="1" key="1">
    <citation type="journal article" date="2015" name="Nature">
        <title>Complex archaea that bridge the gap between prokaryotes and eukaryotes.</title>
        <authorList>
            <person name="Spang A."/>
            <person name="Saw J.H."/>
            <person name="Jorgensen S.L."/>
            <person name="Zaremba-Niedzwiedzka K."/>
            <person name="Martijn J."/>
            <person name="Lind A.E."/>
            <person name="van Eijk R."/>
            <person name="Schleper C."/>
            <person name="Guy L."/>
            <person name="Ettema T.J."/>
        </authorList>
    </citation>
    <scope>NUCLEOTIDE SEQUENCE</scope>
</reference>
<feature type="non-terminal residue" evidence="1">
    <location>
        <position position="88"/>
    </location>
</feature>
<dbReference type="AlphaFoldDB" id="A0A0F9IBK5"/>
<comment type="caution">
    <text evidence="1">The sequence shown here is derived from an EMBL/GenBank/DDBJ whole genome shotgun (WGS) entry which is preliminary data.</text>
</comment>
<protein>
    <submittedName>
        <fullName evidence="1">Uncharacterized protein</fullName>
    </submittedName>
</protein>
<evidence type="ECO:0000313" key="1">
    <source>
        <dbReference type="EMBL" id="KKM24867.1"/>
    </source>
</evidence>
<gene>
    <name evidence="1" type="ORF">LCGC14_1600870</name>
</gene>
<accession>A0A0F9IBK5</accession>
<organism evidence="1">
    <name type="scientific">marine sediment metagenome</name>
    <dbReference type="NCBI Taxonomy" id="412755"/>
    <lineage>
        <taxon>unclassified sequences</taxon>
        <taxon>metagenomes</taxon>
        <taxon>ecological metagenomes</taxon>
    </lineage>
</organism>
<proteinExistence type="predicted"/>
<dbReference type="EMBL" id="LAZR01012835">
    <property type="protein sequence ID" value="KKM24867.1"/>
    <property type="molecule type" value="Genomic_DNA"/>
</dbReference>
<sequence>MEPPYDLERMFADPSIMELSYVKDAHHDYHMLGRFRECYVAMALAVSTEQFDILGKLVEFIEGTLHDMRTECRNVRELLRAIDRRKTV</sequence>
<name>A0A0F9IBK5_9ZZZZ</name>